<feature type="domain" description="Nucleolar 27S pre-rRNA processing Urb2/Npa2 C-terminal" evidence="2">
    <location>
        <begin position="1840"/>
        <end position="2076"/>
    </location>
</feature>
<reference evidence="4" key="2">
    <citation type="submission" date="2025-08" db="UniProtKB">
        <authorList>
            <consortium name="RefSeq"/>
        </authorList>
    </citation>
    <scope>IDENTIFICATION</scope>
    <source>
        <tissue evidence="4">Leaf</tissue>
    </source>
</reference>
<dbReference type="PANTHER" id="PTHR15682">
    <property type="entry name" value="UNHEALTHY RIBOSOME BIOGENESIS PROTEIN 2 HOMOLOG"/>
    <property type="match status" value="1"/>
</dbReference>
<feature type="region of interest" description="Disordered" evidence="1">
    <location>
        <begin position="1517"/>
        <end position="1539"/>
    </location>
</feature>
<dbReference type="InterPro" id="IPR018849">
    <property type="entry name" value="Urb2/Npa2_C"/>
</dbReference>
<dbReference type="PANTHER" id="PTHR15682:SF2">
    <property type="entry name" value="UNHEALTHY RIBOSOME BIOGENESIS PROTEIN 2 HOMOLOG"/>
    <property type="match status" value="1"/>
</dbReference>
<feature type="region of interest" description="Disordered" evidence="1">
    <location>
        <begin position="1"/>
        <end position="53"/>
    </location>
</feature>
<organism evidence="3 4">
    <name type="scientific">Nicotiana sylvestris</name>
    <name type="common">Wood tobacco</name>
    <name type="synonym">South American tobacco</name>
    <dbReference type="NCBI Taxonomy" id="4096"/>
    <lineage>
        <taxon>Eukaryota</taxon>
        <taxon>Viridiplantae</taxon>
        <taxon>Streptophyta</taxon>
        <taxon>Embryophyta</taxon>
        <taxon>Tracheophyta</taxon>
        <taxon>Spermatophyta</taxon>
        <taxon>Magnoliopsida</taxon>
        <taxon>eudicotyledons</taxon>
        <taxon>Gunneridae</taxon>
        <taxon>Pentapetalae</taxon>
        <taxon>asterids</taxon>
        <taxon>lamiids</taxon>
        <taxon>Solanales</taxon>
        <taxon>Solanaceae</taxon>
        <taxon>Nicotianoideae</taxon>
        <taxon>Nicotianeae</taxon>
        <taxon>Nicotiana</taxon>
    </lineage>
</organism>
<sequence length="2077" mass="233525">MADCESKSEHKKMKKMKTKKRKQNSTDELEEQVHNRPSKSHRTNQQPAEVEEPIIVLPESEESIKLQDKSPWRNLQLILSLQNNSIPLQQSCRKLEMAYHYVKSRTEGTGESREEMQTVNFSRVIVFLNNWVQKILVSSEKKIRVEGDKHGMEIAGSYLDYKCWGIFKFCLEESKKMGVSLHFLRDLLRVVQYVSRDALIRLGDEPMVSEELELHSIVLDCISLVFSSHGGISNENLDLWISLISIVVESVQKVLNDKLEGTKAGIFAKQLSCYLLEPFAKFLKVHPTRKNGFRDFIDKLFEDLVILWDALDVNAFETKPEWKRNLLVLIEEVLTQALFHPTHIDGFLSLQSTSKYRHTDDKKSKEEKTFIKSYHRHLFDKLGKIITWKNASAVSGAGELLRLFINCICRKNGVSVGADAFKHQDGNSAAFFKSSSNSSAISKSPYYGLDAEARKSVFDFFVEIMELFLSEIYAHSQAKLEAGPLYLKVSSTLRSINKLLATCVLEKVYIRTEDTSEGACFKFLKLIYDAIMSLTAQMNQLLQSFAASEEQIPGQVLILAAKEIFLAIHYLVDIEYEVVGEDLEKLWGMILALTASSHSLLSASDQHLLTSEVLKLGCRLVHLYSELRQVNIAIFTLSKAVREVVSSLRSNEASRVSFLYHSFANSLSMLMCSPEFRLSIRNAVKSIPEGQASGCIRQLIVDITESLEWIKSKYQLPAESDSAEPCLSNCGTLCFDLKAELFGKSLTEVYALILDSMTVTSGNSNLIALSVKDLMAVIRPGLSSLVSQDPDVLNMFFPLVTDRTFSKATALGNDILSVCWILVFFFRLYMSCRSLQRQAISLMPPDASRKMSRAIADSFAAFSAKDWLERTVWEDESYFSWVVHPSAPLPAVIHIIAEFCHQHTVIGCCPLIYVLSGMALQRLVDLNRQMKSIDYLLQKNNNLVQSRLDSDAGLSSYSKDTKKWKKHVSTLRKEAVGLTEFMMRYLSLVTEDRISKSSVDQVSSKDTYLDYLYETEVWDLGIGSIDEKLFPSALWWIICQNVDIWCPHASKKDLKKFLLALIQNSLPCLSTNMSELRNHIENSGYVIGVNRHLVSVELLSNTILYEQSPICRHMASRFCQILKKSVSSIFSYVGEVDINSSPDWENAIHVLEKSSTTFFRRVHPQDNDSLLIEPIHHLLNNIPAEACEKELTPNFNTEITRCRAFLNLLSWIPKGHLSSKSFSLYATSILNIDRLVVGCLFDQHGSVALCNCYELLRLLVTCRRTFKNLILASCEDKKGHQSLLACFLSESSPVIWFMKSLSAINGFQSAISRETSPQLKHMIFSLMDHTSFILLTLFKDQFKVILALTAGKSYGGALSSANGHEETDMKENDPCPDFLDNGDSWRSVLSVADTLMEHAQDLLDSLNVVFVNRKVGDLAGLQEIEKVSPVVSCFQGFLCGLASAMDNLDVKSSSPLIESTSCTLKLLSTMKTCADLLNSVLHLLFLEGDQCPQGLSSTHFSIETEFCNKLLPMGTHPSRDSANEVDSANKEEQHSGSAGSGFESLLANVDFEQQYLRKSLLQGLFKGENLEAAFCLRQIFNASSAILKFSLHTKSTSLLSSLLPILVRVSQVLLFEFANHSGALEQFSFIWLDGVVKFIGELGKIFPLLNPLSSRDFFVKQIELHLKAMGKCISLQGKDATLASREIESSTKMLSGLPELDLPNSTWLNHLDELKSRLRMSFANFVSRSSELHLLSAIQAIERALVGVQEHCINNYEVTTGSSDGGKVSANVAAGIDCLDLILESVSGRKKLAVVKRHIQSLVSSLLNIVLHLQGPKIFFRNLKFRKDFAEPDPGCVCLMCISVLTKISAKHAFFQLEACHIGQLLHMPAAIFQSIFQLWISKGSLCSNYTGGLMFGETEVPRTERSAVDRQFCIKLYAACCRMLCNVLKHHISEARRCIALLEDSVGRLLNCLEMVCTSPVEGDYFGWEVQEGVKCASFLRRVYEEIRQQKDVYGGHCFQFLSCYIWVYCGYGRLRNGIIREIDEALRPGVYALIDACSADDLQRLHTVFGEGPCRSTLATLQHDYKVHFQYEGKV</sequence>
<dbReference type="InterPro" id="IPR052609">
    <property type="entry name" value="Ribosome_Biogenesis_Reg"/>
</dbReference>
<evidence type="ECO:0000313" key="3">
    <source>
        <dbReference type="Proteomes" id="UP000189701"/>
    </source>
</evidence>
<dbReference type="GO" id="GO:0042254">
    <property type="term" value="P:ribosome biogenesis"/>
    <property type="evidence" value="ECO:0007669"/>
    <property type="project" value="TreeGrafter"/>
</dbReference>
<evidence type="ECO:0000313" key="4">
    <source>
        <dbReference type="RefSeq" id="XP_009768925.1"/>
    </source>
</evidence>
<keyword evidence="3" id="KW-1185">Reference proteome</keyword>
<feature type="compositionally biased region" description="Basic residues" evidence="1">
    <location>
        <begin position="9"/>
        <end position="23"/>
    </location>
</feature>
<reference evidence="3" key="1">
    <citation type="journal article" date="2013" name="Genome Biol.">
        <title>Reference genomes and transcriptomes of Nicotiana sylvestris and Nicotiana tomentosiformis.</title>
        <authorList>
            <person name="Sierro N."/>
            <person name="Battey J.N."/>
            <person name="Ouadi S."/>
            <person name="Bovet L."/>
            <person name="Goepfert S."/>
            <person name="Bakaher N."/>
            <person name="Peitsch M.C."/>
            <person name="Ivanov N.V."/>
        </authorList>
    </citation>
    <scope>NUCLEOTIDE SEQUENCE [LARGE SCALE GENOMIC DNA]</scope>
</reference>
<proteinExistence type="predicted"/>
<name>A0A1U7W3T2_NICSY</name>
<dbReference type="OrthoDB" id="160374at2759"/>
<evidence type="ECO:0000256" key="1">
    <source>
        <dbReference type="SAM" id="MobiDB-lite"/>
    </source>
</evidence>
<feature type="compositionally biased region" description="Basic and acidic residues" evidence="1">
    <location>
        <begin position="1517"/>
        <end position="1534"/>
    </location>
</feature>
<dbReference type="STRING" id="4096.A0A1U7W3T2"/>
<accession>A0A1U7W3T2</accession>
<dbReference type="RefSeq" id="XP_009768925.1">
    <property type="nucleotide sequence ID" value="XM_009770623.1"/>
</dbReference>
<gene>
    <name evidence="4" type="primary">LOC104219873</name>
</gene>
<dbReference type="GO" id="GO:0005730">
    <property type="term" value="C:nucleolus"/>
    <property type="evidence" value="ECO:0007669"/>
    <property type="project" value="TreeGrafter"/>
</dbReference>
<protein>
    <submittedName>
        <fullName evidence="4">Uncharacterized protein LOC104219873 isoform X1</fullName>
    </submittedName>
</protein>
<dbReference type="eggNOG" id="ENOG502QWPJ">
    <property type="taxonomic scope" value="Eukaryota"/>
</dbReference>
<dbReference type="Pfam" id="PF10441">
    <property type="entry name" value="Urb2"/>
    <property type="match status" value="1"/>
</dbReference>
<dbReference type="Proteomes" id="UP000189701">
    <property type="component" value="Unplaced"/>
</dbReference>
<evidence type="ECO:0000259" key="2">
    <source>
        <dbReference type="Pfam" id="PF10441"/>
    </source>
</evidence>